<dbReference type="Proteomes" id="UP000015453">
    <property type="component" value="Unassembled WGS sequence"/>
</dbReference>
<evidence type="ECO:0000256" key="3">
    <source>
        <dbReference type="ARBA" id="ARBA00022448"/>
    </source>
</evidence>
<protein>
    <recommendedName>
        <fullName evidence="10">Voltage-dependent anion-selective channel protein</fullName>
    </recommendedName>
</protein>
<dbReference type="CDD" id="cd07306">
    <property type="entry name" value="Porin3_VDAC"/>
    <property type="match status" value="1"/>
</dbReference>
<evidence type="ECO:0000313" key="11">
    <source>
        <dbReference type="EMBL" id="EPS70241.1"/>
    </source>
</evidence>
<sequence length="272" mass="29197">MGNGPGPFSEIGRRARDLLTKDYNYDQKFSVSFPSTTGMGITATAVKKEHIFFGDLSTQYRAGKTAIDVKVDTYSNFTTKVTYDVLPGAKATISFTVPDHKSGKLDVDYRHPHAAINSSIGLNPSPLLEFAAAIGSKGGSIGGEVGFDAASSSFTKCNAGISFNASDFSAAVILADKGKTVKASYVHLINESTGTEIAAEMTHRLSSFENSFSIGSTHRIDPLTLVKTRFSDDGKIAVLSQREWRPKSIATFSAEYSSKDHPKFGFSIAVKP</sequence>
<dbReference type="PANTHER" id="PTHR11743:SF27">
    <property type="entry name" value="MITOCHONDRIAL OUTER MEMBRANE PROTEIN PORIN 4"/>
    <property type="match status" value="1"/>
</dbReference>
<proteinExistence type="inferred from homology"/>
<dbReference type="FunFam" id="2.40.160.10:FF:000003">
    <property type="entry name" value="Outer mitochondrial membrane protein porin"/>
    <property type="match status" value="1"/>
</dbReference>
<evidence type="ECO:0000256" key="10">
    <source>
        <dbReference type="ARBA" id="ARBA00082427"/>
    </source>
</evidence>
<keyword evidence="8" id="KW-0472">Membrane</keyword>
<dbReference type="AlphaFoldDB" id="S8CYX9"/>
<evidence type="ECO:0000256" key="2">
    <source>
        <dbReference type="ARBA" id="ARBA00009624"/>
    </source>
</evidence>
<keyword evidence="7" id="KW-0626">Porin</keyword>
<keyword evidence="4" id="KW-1134">Transmembrane beta strand</keyword>
<evidence type="ECO:0000256" key="6">
    <source>
        <dbReference type="ARBA" id="ARBA00023065"/>
    </source>
</evidence>
<dbReference type="InterPro" id="IPR023614">
    <property type="entry name" value="Porin_dom_sf"/>
</dbReference>
<comment type="function">
    <text evidence="9">Forms a channel through the cell membrane that allows diffusion of small hydrophilic molecules. The channel adopts an open conformation at low or zero membrane potential and a closed conformation at potentials above 30-40 mV. The open state has a weak anion selectivity whereas the closed state is cation-selective.</text>
</comment>
<comment type="similarity">
    <text evidence="2">Belongs to the eukaryotic mitochondrial porin (TC 1.B.8.1) family.</text>
</comment>
<keyword evidence="5" id="KW-0812">Transmembrane</keyword>
<evidence type="ECO:0000256" key="5">
    <source>
        <dbReference type="ARBA" id="ARBA00022692"/>
    </source>
</evidence>
<dbReference type="EMBL" id="AUSU01001764">
    <property type="protein sequence ID" value="EPS70241.1"/>
    <property type="molecule type" value="Genomic_DNA"/>
</dbReference>
<evidence type="ECO:0000256" key="8">
    <source>
        <dbReference type="ARBA" id="ARBA00023136"/>
    </source>
</evidence>
<comment type="caution">
    <text evidence="11">The sequence shown here is derived from an EMBL/GenBank/DDBJ whole genome shotgun (WGS) entry which is preliminary data.</text>
</comment>
<gene>
    <name evidence="11" type="ORF">M569_04517</name>
</gene>
<dbReference type="Pfam" id="PF01459">
    <property type="entry name" value="Porin_3"/>
    <property type="match status" value="1"/>
</dbReference>
<dbReference type="InterPro" id="IPR027246">
    <property type="entry name" value="Porin_Euk/Tom40"/>
</dbReference>
<evidence type="ECO:0000256" key="4">
    <source>
        <dbReference type="ARBA" id="ARBA00022452"/>
    </source>
</evidence>
<evidence type="ECO:0000313" key="12">
    <source>
        <dbReference type="Proteomes" id="UP000015453"/>
    </source>
</evidence>
<reference evidence="11 12" key="1">
    <citation type="journal article" date="2013" name="BMC Genomics">
        <title>The miniature genome of a carnivorous plant Genlisea aurea contains a low number of genes and short non-coding sequences.</title>
        <authorList>
            <person name="Leushkin E.V."/>
            <person name="Sutormin R.A."/>
            <person name="Nabieva E.R."/>
            <person name="Penin A.A."/>
            <person name="Kondrashov A.S."/>
            <person name="Logacheva M.D."/>
        </authorList>
    </citation>
    <scope>NUCLEOTIDE SEQUENCE [LARGE SCALE GENOMIC DNA]</scope>
</reference>
<dbReference type="Gene3D" id="2.40.160.10">
    <property type="entry name" value="Porin"/>
    <property type="match status" value="1"/>
</dbReference>
<organism evidence="11 12">
    <name type="scientific">Genlisea aurea</name>
    <dbReference type="NCBI Taxonomy" id="192259"/>
    <lineage>
        <taxon>Eukaryota</taxon>
        <taxon>Viridiplantae</taxon>
        <taxon>Streptophyta</taxon>
        <taxon>Embryophyta</taxon>
        <taxon>Tracheophyta</taxon>
        <taxon>Spermatophyta</taxon>
        <taxon>Magnoliopsida</taxon>
        <taxon>eudicotyledons</taxon>
        <taxon>Gunneridae</taxon>
        <taxon>Pentapetalae</taxon>
        <taxon>asterids</taxon>
        <taxon>lamiids</taxon>
        <taxon>Lamiales</taxon>
        <taxon>Lentibulariaceae</taxon>
        <taxon>Genlisea</taxon>
    </lineage>
</organism>
<keyword evidence="6" id="KW-0406">Ion transport</keyword>
<evidence type="ECO:0000256" key="1">
    <source>
        <dbReference type="ARBA" id="ARBA00004370"/>
    </source>
</evidence>
<evidence type="ECO:0000256" key="7">
    <source>
        <dbReference type="ARBA" id="ARBA00023114"/>
    </source>
</evidence>
<dbReference type="InterPro" id="IPR001925">
    <property type="entry name" value="Porin_Euk"/>
</dbReference>
<dbReference type="PANTHER" id="PTHR11743">
    <property type="entry name" value="VOLTAGE-DEPENDENT ANION-SELECTIVE CHANNEL"/>
    <property type="match status" value="1"/>
</dbReference>
<dbReference type="GO" id="GO:0008308">
    <property type="term" value="F:voltage-gated monoatomic anion channel activity"/>
    <property type="evidence" value="ECO:0007669"/>
    <property type="project" value="InterPro"/>
</dbReference>
<dbReference type="GO" id="GO:0005741">
    <property type="term" value="C:mitochondrial outer membrane"/>
    <property type="evidence" value="ECO:0007669"/>
    <property type="project" value="InterPro"/>
</dbReference>
<dbReference type="GO" id="GO:0046930">
    <property type="term" value="C:pore complex"/>
    <property type="evidence" value="ECO:0007669"/>
    <property type="project" value="UniProtKB-KW"/>
</dbReference>
<comment type="subcellular location">
    <subcellularLocation>
        <location evidence="1">Membrane</location>
    </subcellularLocation>
</comment>
<keyword evidence="3" id="KW-0813">Transport</keyword>
<evidence type="ECO:0000256" key="9">
    <source>
        <dbReference type="ARBA" id="ARBA00054641"/>
    </source>
</evidence>
<dbReference type="OrthoDB" id="7827681at2759"/>
<keyword evidence="12" id="KW-1185">Reference proteome</keyword>
<accession>S8CYX9</accession>
<dbReference type="GO" id="GO:0015288">
    <property type="term" value="F:porin activity"/>
    <property type="evidence" value="ECO:0007669"/>
    <property type="project" value="UniProtKB-KW"/>
</dbReference>
<name>S8CYX9_9LAMI</name>